<reference evidence="1" key="1">
    <citation type="submission" date="2023-05" db="EMBL/GenBank/DDBJ databases">
        <title>Nepenthes gracilis genome sequencing.</title>
        <authorList>
            <person name="Fukushima K."/>
        </authorList>
    </citation>
    <scope>NUCLEOTIDE SEQUENCE</scope>
    <source>
        <strain evidence="1">SING2019-196</strain>
    </source>
</reference>
<dbReference type="EMBL" id="BSYO01000038">
    <property type="protein sequence ID" value="GMH30410.1"/>
    <property type="molecule type" value="Genomic_DNA"/>
</dbReference>
<evidence type="ECO:0000313" key="2">
    <source>
        <dbReference type="Proteomes" id="UP001279734"/>
    </source>
</evidence>
<dbReference type="AlphaFoldDB" id="A0AAD3TI87"/>
<dbReference type="Proteomes" id="UP001279734">
    <property type="component" value="Unassembled WGS sequence"/>
</dbReference>
<accession>A0AAD3TI87</accession>
<gene>
    <name evidence="1" type="ORF">Nepgr_032253</name>
</gene>
<comment type="caution">
    <text evidence="1">The sequence shown here is derived from an EMBL/GenBank/DDBJ whole genome shotgun (WGS) entry which is preliminary data.</text>
</comment>
<organism evidence="1 2">
    <name type="scientific">Nepenthes gracilis</name>
    <name type="common">Slender pitcher plant</name>
    <dbReference type="NCBI Taxonomy" id="150966"/>
    <lineage>
        <taxon>Eukaryota</taxon>
        <taxon>Viridiplantae</taxon>
        <taxon>Streptophyta</taxon>
        <taxon>Embryophyta</taxon>
        <taxon>Tracheophyta</taxon>
        <taxon>Spermatophyta</taxon>
        <taxon>Magnoliopsida</taxon>
        <taxon>eudicotyledons</taxon>
        <taxon>Gunneridae</taxon>
        <taxon>Pentapetalae</taxon>
        <taxon>Caryophyllales</taxon>
        <taxon>Nepenthaceae</taxon>
        <taxon>Nepenthes</taxon>
    </lineage>
</organism>
<name>A0AAD3TI87_NEPGR</name>
<sequence length="119" mass="13538">MRARQKIGTRSKGILTRSFWNGGRAISRNRRNLRFLRSYRKTVLGPCLTGGNDGRVVDFGKERGARRRGLGDGGWDNPRSIRRYGGRVGFRGRRTWSVGTSNNNSKEARRGYIVGRRVL</sequence>
<proteinExistence type="predicted"/>
<evidence type="ECO:0000313" key="1">
    <source>
        <dbReference type="EMBL" id="GMH30410.1"/>
    </source>
</evidence>
<keyword evidence="2" id="KW-1185">Reference proteome</keyword>
<protein>
    <submittedName>
        <fullName evidence="1">Uncharacterized protein</fullName>
    </submittedName>
</protein>